<name>A0A1W4XD93_AGRPL</name>
<feature type="transmembrane region" description="Helical" evidence="1">
    <location>
        <begin position="5"/>
        <end position="23"/>
    </location>
</feature>
<organism evidence="3 4">
    <name type="scientific">Agrilus planipennis</name>
    <name type="common">Emerald ash borer</name>
    <name type="synonym">Agrilus marcopoli</name>
    <dbReference type="NCBI Taxonomy" id="224129"/>
    <lineage>
        <taxon>Eukaryota</taxon>
        <taxon>Metazoa</taxon>
        <taxon>Ecdysozoa</taxon>
        <taxon>Arthropoda</taxon>
        <taxon>Hexapoda</taxon>
        <taxon>Insecta</taxon>
        <taxon>Pterygota</taxon>
        <taxon>Neoptera</taxon>
        <taxon>Endopterygota</taxon>
        <taxon>Coleoptera</taxon>
        <taxon>Polyphaga</taxon>
        <taxon>Elateriformia</taxon>
        <taxon>Buprestoidea</taxon>
        <taxon>Buprestidae</taxon>
        <taxon>Agrilinae</taxon>
        <taxon>Agrilus</taxon>
    </lineage>
</organism>
<dbReference type="InterPro" id="IPR030395">
    <property type="entry name" value="GP_PDE_dom"/>
</dbReference>
<dbReference type="STRING" id="224129.A0A1W4XD93"/>
<evidence type="ECO:0000313" key="4">
    <source>
        <dbReference type="RefSeq" id="XP_018334106.1"/>
    </source>
</evidence>
<dbReference type="PROSITE" id="PS51704">
    <property type="entry name" value="GP_PDE"/>
    <property type="match status" value="1"/>
</dbReference>
<dbReference type="InParanoid" id="A0A1W4XD93"/>
<keyword evidence="1" id="KW-0812">Transmembrane</keyword>
<accession>A0A1W4XD93</accession>
<dbReference type="InterPro" id="IPR017946">
    <property type="entry name" value="PLC-like_Pdiesterase_TIM-brl"/>
</dbReference>
<feature type="transmembrane region" description="Helical" evidence="1">
    <location>
        <begin position="266"/>
        <end position="288"/>
    </location>
</feature>
<keyword evidence="1" id="KW-0472">Membrane</keyword>
<dbReference type="Gene3D" id="3.20.20.190">
    <property type="entry name" value="Phosphatidylinositol (PI) phosphodiesterase"/>
    <property type="match status" value="1"/>
</dbReference>
<dbReference type="GO" id="GO:0005886">
    <property type="term" value="C:plasma membrane"/>
    <property type="evidence" value="ECO:0007669"/>
    <property type="project" value="TreeGrafter"/>
</dbReference>
<dbReference type="GO" id="GO:0070291">
    <property type="term" value="P:N-acylethanolamine metabolic process"/>
    <property type="evidence" value="ECO:0007669"/>
    <property type="project" value="TreeGrafter"/>
</dbReference>
<dbReference type="GO" id="GO:0006644">
    <property type="term" value="P:phospholipid metabolic process"/>
    <property type="evidence" value="ECO:0007669"/>
    <property type="project" value="TreeGrafter"/>
</dbReference>
<dbReference type="Pfam" id="PF03009">
    <property type="entry name" value="GDPD"/>
    <property type="match status" value="1"/>
</dbReference>
<feature type="transmembrane region" description="Helical" evidence="1">
    <location>
        <begin position="29"/>
        <end position="48"/>
    </location>
</feature>
<dbReference type="PANTHER" id="PTHR46320">
    <property type="entry name" value="GLYCEROPHOSPHODIESTER PHOSPHODIESTERASE 1"/>
    <property type="match status" value="1"/>
</dbReference>
<dbReference type="SUPFAM" id="SSF51695">
    <property type="entry name" value="PLC-like phosphodiesterases"/>
    <property type="match status" value="1"/>
</dbReference>
<evidence type="ECO:0000259" key="2">
    <source>
        <dbReference type="PROSITE" id="PS51704"/>
    </source>
</evidence>
<sequence>MILSIFKPCILFTIFVYGSLSVILEATCYFLPFGVLLSALLTLLIFVFRVPAPDKETVELIVGEDLRNEKENGQQLLMKVAAHRGAALDVPENTLIAFKVCAEKDCFFIEFDVSLTKDNVPVVFHDSTLERMADIDKEISGMTWQELQKVDISVKHPFRDRYPNCKVPTLEETIQQLLNSKQKMFIDIKENNLKMVDIILQMYEKYPKLYTNAVVSSFFPNVIYLIRRKNPKIVCSLAWRPFIFSSTSYSAFTEKGLRRAEQWYKYYLLLICDYLHDWLLFNITYYFLGLSLILLHKDVINP</sequence>
<dbReference type="AlphaFoldDB" id="A0A1W4XD93"/>
<dbReference type="PANTHER" id="PTHR46320:SF1">
    <property type="entry name" value="GLYCEROPHOSPHODIESTER PHOSPHODIESTERASE 1"/>
    <property type="match status" value="1"/>
</dbReference>
<dbReference type="OrthoDB" id="197419at2759"/>
<feature type="domain" description="GP-PDE" evidence="2">
    <location>
        <begin position="78"/>
        <end position="302"/>
    </location>
</feature>
<dbReference type="FunCoup" id="A0A1W4XD93">
    <property type="interactions" value="302"/>
</dbReference>
<gene>
    <name evidence="4" type="primary">LOC108743140</name>
</gene>
<evidence type="ECO:0000256" key="1">
    <source>
        <dbReference type="SAM" id="Phobius"/>
    </source>
</evidence>
<dbReference type="GeneID" id="108743140"/>
<dbReference type="RefSeq" id="XP_018334106.1">
    <property type="nucleotide sequence ID" value="XM_018478604.1"/>
</dbReference>
<dbReference type="GO" id="GO:0006580">
    <property type="term" value="P:ethanolamine metabolic process"/>
    <property type="evidence" value="ECO:0007669"/>
    <property type="project" value="TreeGrafter"/>
</dbReference>
<dbReference type="GO" id="GO:0008889">
    <property type="term" value="F:glycerophosphodiester phosphodiesterase activity"/>
    <property type="evidence" value="ECO:0007669"/>
    <property type="project" value="TreeGrafter"/>
</dbReference>
<keyword evidence="3" id="KW-1185">Reference proteome</keyword>
<dbReference type="Proteomes" id="UP000192223">
    <property type="component" value="Unplaced"/>
</dbReference>
<reference evidence="4" key="1">
    <citation type="submission" date="2025-08" db="UniProtKB">
        <authorList>
            <consortium name="RefSeq"/>
        </authorList>
    </citation>
    <scope>IDENTIFICATION</scope>
    <source>
        <tissue evidence="4">Entire body</tissue>
    </source>
</reference>
<dbReference type="KEGG" id="apln:108743140"/>
<proteinExistence type="predicted"/>
<protein>
    <submittedName>
        <fullName evidence="4">Glycerophosphodiester phosphodiesterase 1</fullName>
    </submittedName>
</protein>
<keyword evidence="1" id="KW-1133">Transmembrane helix</keyword>
<evidence type="ECO:0000313" key="3">
    <source>
        <dbReference type="Proteomes" id="UP000192223"/>
    </source>
</evidence>